<reference evidence="1" key="1">
    <citation type="submission" date="2013-11" db="EMBL/GenBank/DDBJ databases">
        <title>The Genome Sequence of Phytophthora parasitica CHvinca01.</title>
        <authorList>
            <consortium name="The Broad Institute Genomics Platform"/>
            <person name="Russ C."/>
            <person name="Tyler B."/>
            <person name="Panabieres F."/>
            <person name="Shan W."/>
            <person name="Tripathy S."/>
            <person name="Grunwald N."/>
            <person name="Machado M."/>
            <person name="Johnson C.S."/>
            <person name="Arredondo F."/>
            <person name="Hong C."/>
            <person name="Coffey M."/>
            <person name="Young S.K."/>
            <person name="Zeng Q."/>
            <person name="Gargeya S."/>
            <person name="Fitzgerald M."/>
            <person name="Abouelleil A."/>
            <person name="Alvarado L."/>
            <person name="Chapman S.B."/>
            <person name="Gainer-Dewar J."/>
            <person name="Goldberg J."/>
            <person name="Griggs A."/>
            <person name="Gujja S."/>
            <person name="Hansen M."/>
            <person name="Howarth C."/>
            <person name="Imamovic A."/>
            <person name="Ireland A."/>
            <person name="Larimer J."/>
            <person name="McCowan C."/>
            <person name="Murphy C."/>
            <person name="Pearson M."/>
            <person name="Poon T.W."/>
            <person name="Priest M."/>
            <person name="Roberts A."/>
            <person name="Saif S."/>
            <person name="Shea T."/>
            <person name="Sykes S."/>
            <person name="Wortman J."/>
            <person name="Nusbaum C."/>
            <person name="Birren B."/>
        </authorList>
    </citation>
    <scope>NUCLEOTIDE SEQUENCE [LARGE SCALE GENOMIC DNA]</scope>
    <source>
        <strain evidence="1">CHvinca01</strain>
    </source>
</reference>
<accession>W2K8E6</accession>
<feature type="non-terminal residue" evidence="1">
    <location>
        <position position="1"/>
    </location>
</feature>
<evidence type="ECO:0000313" key="1">
    <source>
        <dbReference type="EMBL" id="ETL81392.1"/>
    </source>
</evidence>
<sequence length="113" mass="12269">YGTDNEEVPYIAVPNVNPIVMVLVLVAAGRPRYDMEQLVAAVVSAYLELDSVALSKCLLTLHSVIEQAMLNRGGNEYKVPHLGKDKWLCIGDLPLSLPCSSEIANAAFDEVIV</sequence>
<dbReference type="AlphaFoldDB" id="W2K8E6"/>
<organism evidence="1">
    <name type="scientific">Phytophthora nicotianae</name>
    <name type="common">Potato buckeye rot agent</name>
    <name type="synonym">Phytophthora parasitica</name>
    <dbReference type="NCBI Taxonomy" id="4792"/>
    <lineage>
        <taxon>Eukaryota</taxon>
        <taxon>Sar</taxon>
        <taxon>Stramenopiles</taxon>
        <taxon>Oomycota</taxon>
        <taxon>Peronosporomycetes</taxon>
        <taxon>Peronosporales</taxon>
        <taxon>Peronosporaceae</taxon>
        <taxon>Phytophthora</taxon>
    </lineage>
</organism>
<name>W2K8E6_PHYNI</name>
<dbReference type="VEuPathDB" id="FungiDB:PPTG_24878"/>
<dbReference type="Proteomes" id="UP000054423">
    <property type="component" value="Unassembled WGS sequence"/>
</dbReference>
<dbReference type="EMBL" id="KI682521">
    <property type="protein sequence ID" value="ETL81392.1"/>
    <property type="molecule type" value="Genomic_DNA"/>
</dbReference>
<dbReference type="OrthoDB" id="125932at2759"/>
<gene>
    <name evidence="1" type="ORF">L917_18264</name>
</gene>
<proteinExistence type="predicted"/>
<protein>
    <submittedName>
        <fullName evidence="1">Uncharacterized protein</fullName>
    </submittedName>
</protein>
<dbReference type="PANTHER" id="PTHR47169">
    <property type="entry name" value="OS01G0541250 PROTEIN"/>
    <property type="match status" value="1"/>
</dbReference>